<name>A0A5M6CUW6_9FLAO</name>
<dbReference type="PANTHER" id="PTHR46889">
    <property type="entry name" value="TRANSPOSASE INSF FOR INSERTION SEQUENCE IS3B-RELATED"/>
    <property type="match status" value="1"/>
</dbReference>
<proteinExistence type="predicted"/>
<protein>
    <submittedName>
        <fullName evidence="2">IS3 family transposase</fullName>
    </submittedName>
</protein>
<gene>
    <name evidence="2" type="ORF">F0460_03730</name>
</gene>
<dbReference type="RefSeq" id="WP_150010384.1">
    <property type="nucleotide sequence ID" value="NZ_VWSG01000002.1"/>
</dbReference>
<organism evidence="2 3">
    <name type="scientific">Paenimyroides baculatum</name>
    <dbReference type="NCBI Taxonomy" id="2608000"/>
    <lineage>
        <taxon>Bacteria</taxon>
        <taxon>Pseudomonadati</taxon>
        <taxon>Bacteroidota</taxon>
        <taxon>Flavobacteriia</taxon>
        <taxon>Flavobacteriales</taxon>
        <taxon>Flavobacteriaceae</taxon>
        <taxon>Paenimyroides</taxon>
    </lineage>
</organism>
<dbReference type="Pfam" id="PF00665">
    <property type="entry name" value="rve"/>
    <property type="match status" value="1"/>
</dbReference>
<dbReference type="NCBIfam" id="NF033516">
    <property type="entry name" value="transpos_IS3"/>
    <property type="match status" value="1"/>
</dbReference>
<dbReference type="SUPFAM" id="SSF53098">
    <property type="entry name" value="Ribonuclease H-like"/>
    <property type="match status" value="1"/>
</dbReference>
<accession>A0A5M6CUW6</accession>
<feature type="domain" description="Integrase catalytic" evidence="1">
    <location>
        <begin position="118"/>
        <end position="280"/>
    </location>
</feature>
<dbReference type="InterPro" id="IPR048020">
    <property type="entry name" value="Transpos_IS3"/>
</dbReference>
<dbReference type="AlphaFoldDB" id="A0A5M6CUW6"/>
<dbReference type="InterPro" id="IPR012337">
    <property type="entry name" value="RNaseH-like_sf"/>
</dbReference>
<dbReference type="EMBL" id="VWSG01000002">
    <property type="protein sequence ID" value="KAA5537782.1"/>
    <property type="molecule type" value="Genomic_DNA"/>
</dbReference>
<dbReference type="InterPro" id="IPR001584">
    <property type="entry name" value="Integrase_cat-core"/>
</dbReference>
<dbReference type="Gene3D" id="3.30.420.10">
    <property type="entry name" value="Ribonuclease H-like superfamily/Ribonuclease H"/>
    <property type="match status" value="1"/>
</dbReference>
<reference evidence="2 3" key="1">
    <citation type="submission" date="2019-09" db="EMBL/GenBank/DDBJ databases">
        <title>Genome sequence and assembly of Flavobacterium sp.</title>
        <authorList>
            <person name="Chhetri G."/>
        </authorList>
    </citation>
    <scope>NUCLEOTIDE SEQUENCE [LARGE SCALE GENOMIC DNA]</scope>
    <source>
        <strain evidence="2 3">SNL9</strain>
    </source>
</reference>
<dbReference type="GO" id="GO:0003676">
    <property type="term" value="F:nucleic acid binding"/>
    <property type="evidence" value="ECO:0007669"/>
    <property type="project" value="InterPro"/>
</dbReference>
<dbReference type="GO" id="GO:0015074">
    <property type="term" value="P:DNA integration"/>
    <property type="evidence" value="ECO:0007669"/>
    <property type="project" value="InterPro"/>
</dbReference>
<evidence type="ECO:0000313" key="3">
    <source>
        <dbReference type="Proteomes" id="UP000325141"/>
    </source>
</evidence>
<sequence length="300" mass="35379">MKEDFPHLGIAVLCGLFGKTRHAYYDFLWRKESNLIKEDIILQEVIAIRKELPRVGTRKLHYLIQNKLRSHEISFGRDYLFDLLSEHKLLIRQRRRNVVTTNSRNWMRKYSNLVKNLVVTRPEQVWVSDITYIRLGNQWGYLSLITDAYSRKIMGYCFREDLSADGCIEALNMAVNNRLYYESIIHHSDRGSQYCSHKYVDLLLSNNIAISMTEKGDPYENAMAERVNGIIKMEFNLYESTLGFDQTKIKINNSIKSYNELRPHASCDYLTPNAAHLQSEKLKKRWKNYNRSFNYQNSLV</sequence>
<comment type="caution">
    <text evidence="2">The sequence shown here is derived from an EMBL/GenBank/DDBJ whole genome shotgun (WGS) entry which is preliminary data.</text>
</comment>
<dbReference type="InterPro" id="IPR050900">
    <property type="entry name" value="Transposase_IS3/IS150/IS904"/>
</dbReference>
<evidence type="ECO:0000259" key="1">
    <source>
        <dbReference type="PROSITE" id="PS50994"/>
    </source>
</evidence>
<keyword evidence="3" id="KW-1185">Reference proteome</keyword>
<dbReference type="InterPro" id="IPR036397">
    <property type="entry name" value="RNaseH_sf"/>
</dbReference>
<dbReference type="Proteomes" id="UP000325141">
    <property type="component" value="Unassembled WGS sequence"/>
</dbReference>
<dbReference type="PANTHER" id="PTHR46889:SF5">
    <property type="entry name" value="INTEGRASE PROTEIN"/>
    <property type="match status" value="1"/>
</dbReference>
<dbReference type="PROSITE" id="PS50994">
    <property type="entry name" value="INTEGRASE"/>
    <property type="match status" value="1"/>
</dbReference>
<evidence type="ECO:0000313" key="2">
    <source>
        <dbReference type="EMBL" id="KAA5537782.1"/>
    </source>
</evidence>